<keyword evidence="2" id="KW-1185">Reference proteome</keyword>
<evidence type="ECO:0000313" key="2">
    <source>
        <dbReference type="Proteomes" id="UP001489719"/>
    </source>
</evidence>
<dbReference type="Proteomes" id="UP001489719">
    <property type="component" value="Unassembled WGS sequence"/>
</dbReference>
<protein>
    <submittedName>
        <fullName evidence="1">Uncharacterized protein</fullName>
    </submittedName>
</protein>
<dbReference type="EMBL" id="MU970136">
    <property type="protein sequence ID" value="KAK9320274.1"/>
    <property type="molecule type" value="Genomic_DNA"/>
</dbReference>
<organism evidence="1 2">
    <name type="scientific">Lipomyces orientalis</name>
    <dbReference type="NCBI Taxonomy" id="1233043"/>
    <lineage>
        <taxon>Eukaryota</taxon>
        <taxon>Fungi</taxon>
        <taxon>Dikarya</taxon>
        <taxon>Ascomycota</taxon>
        <taxon>Saccharomycotina</taxon>
        <taxon>Lipomycetes</taxon>
        <taxon>Lipomycetales</taxon>
        <taxon>Lipomycetaceae</taxon>
        <taxon>Lipomyces</taxon>
    </lineage>
</organism>
<sequence length="231" mass="25499">MSSQLSPPPNLTTLPHSGASIFFAPPSVAFLKGTWHVTHSTLPMWKSHRNVHITYTPLPSTTNPTDGGTDVADIRLDDMVSYNSLKSDKVKTVHGVDTPGEGGAWDWRGKGWLVIASSHWEVLCYGTEKPDSSLQADTRAQEAEEGAVADFSEPAATQGRGNQWVVTYFSKSLFTPAGVDIYSRCAEGLKDETVKDILKMLEELEAPEMKQLAGEMFEVKRDHCWLDSCKR</sequence>
<name>A0ACC3TGS9_9ASCO</name>
<evidence type="ECO:0000313" key="1">
    <source>
        <dbReference type="EMBL" id="KAK9320274.1"/>
    </source>
</evidence>
<accession>A0ACC3TGS9</accession>
<reference evidence="2" key="1">
    <citation type="journal article" date="2024" name="Front. Bioeng. Biotechnol.">
        <title>Genome-scale model development and genomic sequencing of the oleaginous clade Lipomyces.</title>
        <authorList>
            <person name="Czajka J.J."/>
            <person name="Han Y."/>
            <person name="Kim J."/>
            <person name="Mondo S.J."/>
            <person name="Hofstad B.A."/>
            <person name="Robles A."/>
            <person name="Haridas S."/>
            <person name="Riley R."/>
            <person name="LaButti K."/>
            <person name="Pangilinan J."/>
            <person name="Andreopoulos W."/>
            <person name="Lipzen A."/>
            <person name="Yan J."/>
            <person name="Wang M."/>
            <person name="Ng V."/>
            <person name="Grigoriev I.V."/>
            <person name="Spatafora J.W."/>
            <person name="Magnuson J.K."/>
            <person name="Baker S.E."/>
            <person name="Pomraning K.R."/>
        </authorList>
    </citation>
    <scope>NUCLEOTIDE SEQUENCE [LARGE SCALE GENOMIC DNA]</scope>
    <source>
        <strain evidence="2">CBS 10300</strain>
    </source>
</reference>
<comment type="caution">
    <text evidence="1">The sequence shown here is derived from an EMBL/GenBank/DDBJ whole genome shotgun (WGS) entry which is preliminary data.</text>
</comment>
<proteinExistence type="predicted"/>
<gene>
    <name evidence="1" type="ORF">V1517DRAFT_329798</name>
</gene>